<reference evidence="1 2" key="2">
    <citation type="journal article" date="2022" name="Mol. Ecol. Resour.">
        <title>The genomes of chicory, endive, great burdock and yacon provide insights into Asteraceae paleo-polyploidization history and plant inulin production.</title>
        <authorList>
            <person name="Fan W."/>
            <person name="Wang S."/>
            <person name="Wang H."/>
            <person name="Wang A."/>
            <person name="Jiang F."/>
            <person name="Liu H."/>
            <person name="Zhao H."/>
            <person name="Xu D."/>
            <person name="Zhang Y."/>
        </authorList>
    </citation>
    <scope>NUCLEOTIDE SEQUENCE [LARGE SCALE GENOMIC DNA]</scope>
    <source>
        <strain evidence="2">cv. Punajuju</strain>
        <tissue evidence="1">Leaves</tissue>
    </source>
</reference>
<protein>
    <submittedName>
        <fullName evidence="1">Uncharacterized protein</fullName>
    </submittedName>
</protein>
<name>A0ACB9D2B8_CICIN</name>
<evidence type="ECO:0000313" key="1">
    <source>
        <dbReference type="EMBL" id="KAI3740670.1"/>
    </source>
</evidence>
<reference evidence="2" key="1">
    <citation type="journal article" date="2022" name="Mol. Ecol. Resour.">
        <title>The genomes of chicory, endive, great burdock and yacon provide insights into Asteraceae palaeo-polyploidization history and plant inulin production.</title>
        <authorList>
            <person name="Fan W."/>
            <person name="Wang S."/>
            <person name="Wang H."/>
            <person name="Wang A."/>
            <person name="Jiang F."/>
            <person name="Liu H."/>
            <person name="Zhao H."/>
            <person name="Xu D."/>
            <person name="Zhang Y."/>
        </authorList>
    </citation>
    <scope>NUCLEOTIDE SEQUENCE [LARGE SCALE GENOMIC DNA]</scope>
    <source>
        <strain evidence="2">cv. Punajuju</strain>
    </source>
</reference>
<gene>
    <name evidence="1" type="ORF">L2E82_31140</name>
</gene>
<dbReference type="EMBL" id="CM042013">
    <property type="protein sequence ID" value="KAI3740670.1"/>
    <property type="molecule type" value="Genomic_DNA"/>
</dbReference>
<accession>A0ACB9D2B8</accession>
<dbReference type="Proteomes" id="UP001055811">
    <property type="component" value="Linkage Group LG05"/>
</dbReference>
<proteinExistence type="predicted"/>
<comment type="caution">
    <text evidence="1">The sequence shown here is derived from an EMBL/GenBank/DDBJ whole genome shotgun (WGS) entry which is preliminary data.</text>
</comment>
<keyword evidence="2" id="KW-1185">Reference proteome</keyword>
<evidence type="ECO:0000313" key="2">
    <source>
        <dbReference type="Proteomes" id="UP001055811"/>
    </source>
</evidence>
<organism evidence="1 2">
    <name type="scientific">Cichorium intybus</name>
    <name type="common">Chicory</name>
    <dbReference type="NCBI Taxonomy" id="13427"/>
    <lineage>
        <taxon>Eukaryota</taxon>
        <taxon>Viridiplantae</taxon>
        <taxon>Streptophyta</taxon>
        <taxon>Embryophyta</taxon>
        <taxon>Tracheophyta</taxon>
        <taxon>Spermatophyta</taxon>
        <taxon>Magnoliopsida</taxon>
        <taxon>eudicotyledons</taxon>
        <taxon>Gunneridae</taxon>
        <taxon>Pentapetalae</taxon>
        <taxon>asterids</taxon>
        <taxon>campanulids</taxon>
        <taxon>Asterales</taxon>
        <taxon>Asteraceae</taxon>
        <taxon>Cichorioideae</taxon>
        <taxon>Cichorieae</taxon>
        <taxon>Cichoriinae</taxon>
        <taxon>Cichorium</taxon>
    </lineage>
</organism>
<sequence>MYPNEPILGLRDKYFATWFEQKVMLQSLDGSASHLEILAMRPSPHALSHNGYFVNGYKFHTQDYVTEAEQEADGIFQVDEWMSGKSRAMVASPSGSRKRSRDDSISSGARPPLKSTGARPLPKSTGARPPPKSTGARPSPTSSGARPPPKSTGSRPSPTSTRARPSPTSIVARPPPTFTRDRPPPTSNVSPQSLPASSRVGSIDPTLPEHAHMDTSYYSEEDDGEDDREHDREDDREDDEEHYNDEDDFDLMHGMSTPSHHSGGI</sequence>